<dbReference type="Proteomes" id="UP000315540">
    <property type="component" value="Unassembled WGS sequence"/>
</dbReference>
<organism evidence="2 3">
    <name type="scientific">Aquimarina algicola</name>
    <dbReference type="NCBI Taxonomy" id="2589995"/>
    <lineage>
        <taxon>Bacteria</taxon>
        <taxon>Pseudomonadati</taxon>
        <taxon>Bacteroidota</taxon>
        <taxon>Flavobacteriia</taxon>
        <taxon>Flavobacteriales</taxon>
        <taxon>Flavobacteriaceae</taxon>
        <taxon>Aquimarina</taxon>
    </lineage>
</organism>
<dbReference type="RefSeq" id="WP_140595114.1">
    <property type="nucleotide sequence ID" value="NZ_VFWZ01000005.1"/>
</dbReference>
<dbReference type="OrthoDB" id="139410at2"/>
<dbReference type="GO" id="GO:0016757">
    <property type="term" value="F:glycosyltransferase activity"/>
    <property type="evidence" value="ECO:0007669"/>
    <property type="project" value="InterPro"/>
</dbReference>
<comment type="caution">
    <text evidence="2">The sequence shown here is derived from an EMBL/GenBank/DDBJ whole genome shotgun (WGS) entry which is preliminary data.</text>
</comment>
<dbReference type="CDD" id="cd03801">
    <property type="entry name" value="GT4_PimA-like"/>
    <property type="match status" value="1"/>
</dbReference>
<keyword evidence="2" id="KW-0808">Transferase</keyword>
<feature type="domain" description="Glycosyl transferase family 1" evidence="1">
    <location>
        <begin position="204"/>
        <end position="356"/>
    </location>
</feature>
<evidence type="ECO:0000313" key="2">
    <source>
        <dbReference type="EMBL" id="TPN84780.1"/>
    </source>
</evidence>
<accession>A0A504JDX8</accession>
<evidence type="ECO:0000313" key="3">
    <source>
        <dbReference type="Proteomes" id="UP000315540"/>
    </source>
</evidence>
<dbReference type="PANTHER" id="PTHR12526:SF637">
    <property type="entry name" value="GLYCOSYLTRANSFERASE EPSF-RELATED"/>
    <property type="match status" value="1"/>
</dbReference>
<dbReference type="EMBL" id="VFWZ01000005">
    <property type="protein sequence ID" value="TPN84780.1"/>
    <property type="molecule type" value="Genomic_DNA"/>
</dbReference>
<dbReference type="InterPro" id="IPR001296">
    <property type="entry name" value="Glyco_trans_1"/>
</dbReference>
<proteinExistence type="predicted"/>
<evidence type="ECO:0000259" key="1">
    <source>
        <dbReference type="Pfam" id="PF00534"/>
    </source>
</evidence>
<sequence length="394" mass="45155">MKKENITVGYLSSKNPKDRRSWSGTHYRMLCALEKEFDNIEIIAPLRLHFSLSFFLKLKNFGNKILYKKKYNKAHCKLRSKYYANIISKRIKGKNIDVLFAPVGCVEIAYLETDIPICYLSDTTFNQIKGYYGSFSGISQKSIEEANLIEQRSIDNSHVQVFSSDWAANYAKEYYKAKKPIVIKFGANIDAPPPKQDIVKDYNGNINILFLGVDWERKGGDIVLDTIKKLEKKHHNFHLTVCGCTPPEKHPKMTVIPFLNKNKKEDRTVFNQLLSESHILFVPTRADCTPIVFCEANAYGMPVITTDTGGVTSVIEQGVNGYALPKDAEAEEYAEKISYLLNNVETLKKLSISSRNQFEKELNWDIWGSKMKKLFENFVLDSQHLKNKKKESYA</sequence>
<name>A0A504JDX8_9FLAO</name>
<dbReference type="PANTHER" id="PTHR12526">
    <property type="entry name" value="GLYCOSYLTRANSFERASE"/>
    <property type="match status" value="1"/>
</dbReference>
<gene>
    <name evidence="2" type="ORF">FHK87_17785</name>
</gene>
<dbReference type="AlphaFoldDB" id="A0A504JDX8"/>
<dbReference type="SUPFAM" id="SSF53756">
    <property type="entry name" value="UDP-Glycosyltransferase/glycogen phosphorylase"/>
    <property type="match status" value="1"/>
</dbReference>
<protein>
    <submittedName>
        <fullName evidence="2">Glycosyltransferase family 4 protein</fullName>
    </submittedName>
</protein>
<dbReference type="Gene3D" id="3.40.50.2000">
    <property type="entry name" value="Glycogen Phosphorylase B"/>
    <property type="match status" value="2"/>
</dbReference>
<reference evidence="2 3" key="1">
    <citation type="submission" date="2019-06" db="EMBL/GenBank/DDBJ databases">
        <authorList>
            <person name="Meng X."/>
        </authorList>
    </citation>
    <scope>NUCLEOTIDE SEQUENCE [LARGE SCALE GENOMIC DNA]</scope>
    <source>
        <strain evidence="2 3">M625</strain>
    </source>
</reference>
<dbReference type="Pfam" id="PF00534">
    <property type="entry name" value="Glycos_transf_1"/>
    <property type="match status" value="1"/>
</dbReference>
<keyword evidence="3" id="KW-1185">Reference proteome</keyword>